<accession>A0A4E9DCV0</accession>
<dbReference type="EMBL" id="CAAKMV010000129">
    <property type="protein sequence ID" value="VIO57467.1"/>
    <property type="molecule type" value="Genomic_DNA"/>
</dbReference>
<dbReference type="InterPro" id="IPR002492">
    <property type="entry name" value="Transposase_Tc1-like"/>
</dbReference>
<dbReference type="GO" id="GO:0006313">
    <property type="term" value="P:DNA transposition"/>
    <property type="evidence" value="ECO:0007669"/>
    <property type="project" value="InterPro"/>
</dbReference>
<evidence type="ECO:0000313" key="3">
    <source>
        <dbReference type="EMBL" id="VIO57467.1"/>
    </source>
</evidence>
<organism evidence="3">
    <name type="scientific">Gibberella zeae</name>
    <name type="common">Wheat head blight fungus</name>
    <name type="synonym">Fusarium graminearum</name>
    <dbReference type="NCBI Taxonomy" id="5518"/>
    <lineage>
        <taxon>Eukaryota</taxon>
        <taxon>Fungi</taxon>
        <taxon>Dikarya</taxon>
        <taxon>Ascomycota</taxon>
        <taxon>Pezizomycotina</taxon>
        <taxon>Sordariomycetes</taxon>
        <taxon>Hypocreomycetidae</taxon>
        <taxon>Hypocreales</taxon>
        <taxon>Nectriaceae</taxon>
        <taxon>Fusarium</taxon>
    </lineage>
</organism>
<dbReference type="InterPro" id="IPR036397">
    <property type="entry name" value="RNaseH_sf"/>
</dbReference>
<feature type="compositionally biased region" description="Low complexity" evidence="1">
    <location>
        <begin position="7"/>
        <end position="24"/>
    </location>
</feature>
<dbReference type="GO" id="GO:0003677">
    <property type="term" value="F:DNA binding"/>
    <property type="evidence" value="ECO:0007669"/>
    <property type="project" value="InterPro"/>
</dbReference>
<feature type="region of interest" description="Disordered" evidence="1">
    <location>
        <begin position="169"/>
        <end position="195"/>
    </location>
</feature>
<dbReference type="GO" id="GO:0015074">
    <property type="term" value="P:DNA integration"/>
    <property type="evidence" value="ECO:0007669"/>
    <property type="project" value="InterPro"/>
</dbReference>
<name>A0A4E9DCV0_GIBZA</name>
<dbReference type="AlphaFoldDB" id="A0A4E9DCV0"/>
<evidence type="ECO:0000256" key="1">
    <source>
        <dbReference type="SAM" id="MobiDB-lite"/>
    </source>
</evidence>
<gene>
    <name evidence="3" type="ORF">FUG_LOCUS251757</name>
</gene>
<protein>
    <recommendedName>
        <fullName evidence="2">Transposase Tc1-like domain-containing protein</fullName>
    </recommendedName>
</protein>
<evidence type="ECO:0000259" key="2">
    <source>
        <dbReference type="Pfam" id="PF01498"/>
    </source>
</evidence>
<dbReference type="Gene3D" id="3.30.420.10">
    <property type="entry name" value="Ribonuclease H-like superfamily/Ribonuclease H"/>
    <property type="match status" value="1"/>
</dbReference>
<feature type="compositionally biased region" description="Polar residues" evidence="1">
    <location>
        <begin position="177"/>
        <end position="186"/>
    </location>
</feature>
<proteinExistence type="predicted"/>
<dbReference type="Pfam" id="PF01498">
    <property type="entry name" value="HTH_Tnp_Tc3_2"/>
    <property type="match status" value="1"/>
</dbReference>
<sequence>MARYTHSPSGSISGSISGSTRSLSATPPPAHDPLFFTYLIDKRFGLDRTKDGPMDELQAWAMNYNKQLNPQQIQSTQQYDQIAALQGMTSGLFAAPQDPQLIRNVGQAEQLLAASTLPTGAQVLGAEILHAQGWSREAVANQVQYQLPDQVAAESAPRLALRPKTRAQARLKARSKVTPSSSTLSLSIRPKHPPTLTNDQIRQLVEFIESNPNARRTPMADIPSVLGFDCSEQTIITALGRKGFKSSPAITRPRIDEKTRQMRLHFAQSYRHWTAEQWESVVFYAEMRVPLKEQPQQVFVTRKSDEDVHPDCINFEPVAPTDYTNSNVYFAYLSGVAGLGRLPSWNRHSSRVHGSLSPESWYLNIFPSLVDFLQDHSGGPRFALSPDLPAHCNVTIRDELRSGHKPVLYMPPTSPDLNPITEIFGTMMANLKVDKANSLFGDVTDYRIDDVVRDTWQSISKEYLSELIGSMPERCQAVIDADGWYTRY</sequence>
<feature type="region of interest" description="Disordered" evidence="1">
    <location>
        <begin position="1"/>
        <end position="28"/>
    </location>
</feature>
<feature type="domain" description="Transposase Tc1-like" evidence="2">
    <location>
        <begin position="202"/>
        <end position="272"/>
    </location>
</feature>
<reference evidence="3" key="1">
    <citation type="submission" date="2019-04" db="EMBL/GenBank/DDBJ databases">
        <authorList>
            <person name="Melise S."/>
            <person name="Noan J."/>
            <person name="Okalmin O."/>
        </authorList>
    </citation>
    <scope>NUCLEOTIDE SEQUENCE</scope>
    <source>
        <strain evidence="3">FN9</strain>
    </source>
</reference>